<keyword evidence="4 8" id="KW-0812">Transmembrane</keyword>
<name>A0AA47I5H2_9CLOT</name>
<evidence type="ECO:0000256" key="1">
    <source>
        <dbReference type="ARBA" id="ARBA00022475"/>
    </source>
</evidence>
<evidence type="ECO:0000256" key="6">
    <source>
        <dbReference type="ARBA" id="ARBA00022989"/>
    </source>
</evidence>
<dbReference type="GO" id="GO:0005886">
    <property type="term" value="C:plasma membrane"/>
    <property type="evidence" value="ECO:0007669"/>
    <property type="project" value="UniProtKB-SubCell"/>
</dbReference>
<keyword evidence="7 8" id="KW-0472">Membrane</keyword>
<dbReference type="SMART" id="SM00793">
    <property type="entry name" value="AgrB"/>
    <property type="match status" value="1"/>
</dbReference>
<evidence type="ECO:0000256" key="8">
    <source>
        <dbReference type="HAMAP-Rule" id="MF_00784"/>
    </source>
</evidence>
<dbReference type="Proteomes" id="UP001164733">
    <property type="component" value="Chromosome"/>
</dbReference>
<evidence type="ECO:0000256" key="7">
    <source>
        <dbReference type="ARBA" id="ARBA00023136"/>
    </source>
</evidence>
<feature type="transmembrane region" description="Helical" evidence="8">
    <location>
        <begin position="40"/>
        <end position="66"/>
    </location>
</feature>
<keyword evidence="5 8" id="KW-0378">Hydrolase</keyword>
<gene>
    <name evidence="9" type="ORF">LL038_18430</name>
</gene>
<keyword evidence="6 8" id="KW-1133">Transmembrane helix</keyword>
<evidence type="ECO:0000256" key="4">
    <source>
        <dbReference type="ARBA" id="ARBA00022692"/>
    </source>
</evidence>
<comment type="similarity">
    <text evidence="8">Belongs to the AgrB family.</text>
</comment>
<protein>
    <recommendedName>
        <fullName evidence="8">Putative AgrB-like protein</fullName>
        <ecNumber evidence="8">3.4.-.-</ecNumber>
    </recommendedName>
</protein>
<keyword evidence="3 8" id="KW-0645">Protease</keyword>
<keyword evidence="2 8" id="KW-0673">Quorum sensing</keyword>
<accession>A0AA47I5H2</accession>
<reference evidence="9" key="1">
    <citation type="submission" date="2021-11" db="EMBL/GenBank/DDBJ databases">
        <title>Clostridia strains as spoilage organisms.</title>
        <authorList>
            <person name="Wambui J."/>
            <person name="Stevens M.J.A."/>
            <person name="Stephan R."/>
        </authorList>
    </citation>
    <scope>NUCLEOTIDE SEQUENCE</scope>
    <source>
        <strain evidence="9">CF009</strain>
    </source>
</reference>
<dbReference type="GO" id="GO:0006508">
    <property type="term" value="P:proteolysis"/>
    <property type="evidence" value="ECO:0007669"/>
    <property type="project" value="UniProtKB-KW"/>
</dbReference>
<dbReference type="RefSeq" id="WP_216124500.1">
    <property type="nucleotide sequence ID" value="NZ_CP086239.1"/>
</dbReference>
<comment type="function">
    <text evidence="8">May be involved in the proteolytic processing of a quorum sensing system signal molecule precursor.</text>
</comment>
<proteinExistence type="inferred from homology"/>
<keyword evidence="1 8" id="KW-1003">Cell membrane</keyword>
<dbReference type="HAMAP" id="MF_00784">
    <property type="entry name" value="AgrB"/>
    <property type="match status" value="1"/>
</dbReference>
<evidence type="ECO:0000256" key="5">
    <source>
        <dbReference type="ARBA" id="ARBA00022801"/>
    </source>
</evidence>
<dbReference type="Pfam" id="PF04647">
    <property type="entry name" value="AgrB"/>
    <property type="match status" value="1"/>
</dbReference>
<dbReference type="InterPro" id="IPR006741">
    <property type="entry name" value="AgrB"/>
</dbReference>
<evidence type="ECO:0000256" key="2">
    <source>
        <dbReference type="ARBA" id="ARBA00022654"/>
    </source>
</evidence>
<evidence type="ECO:0000256" key="3">
    <source>
        <dbReference type="ARBA" id="ARBA00022670"/>
    </source>
</evidence>
<dbReference type="AlphaFoldDB" id="A0AA47I5H2"/>
<comment type="subcellular location">
    <subcellularLocation>
        <location evidence="8">Cell membrane</location>
        <topology evidence="8">Multi-pass membrane protein</topology>
    </subcellularLocation>
</comment>
<evidence type="ECO:0000313" key="10">
    <source>
        <dbReference type="Proteomes" id="UP001164733"/>
    </source>
</evidence>
<feature type="transmembrane region" description="Helical" evidence="8">
    <location>
        <begin position="73"/>
        <end position="95"/>
    </location>
</feature>
<dbReference type="GO" id="GO:0009372">
    <property type="term" value="P:quorum sensing"/>
    <property type="evidence" value="ECO:0007669"/>
    <property type="project" value="UniProtKB-UniRule"/>
</dbReference>
<dbReference type="EC" id="3.4.-.-" evidence="8"/>
<dbReference type="GO" id="GO:0008233">
    <property type="term" value="F:peptidase activity"/>
    <property type="evidence" value="ECO:0007669"/>
    <property type="project" value="UniProtKB-UniRule"/>
</dbReference>
<feature type="transmembrane region" description="Helical" evidence="8">
    <location>
        <begin position="101"/>
        <end position="121"/>
    </location>
</feature>
<sequence length="197" mass="22675">MENLSRKYANKINKYAKKNGLEFEKMRLGIEIFLINISKLLIVISISYILNLFLFTLIIISSFCFIRRTAFGLHAINSIVCTVVTIAAFVGAPYISKYIMLNNYMVTLLFIISILILYKYAPSDTEARPILGEKLRRNLRRDSLLSGCTLLLLALVIDNRSIKTLITLGTLMECISIHPLIYKICGRRYKNYEKYEN</sequence>
<organism evidence="9 10">
    <name type="scientific">Clostridium estertheticum</name>
    <dbReference type="NCBI Taxonomy" id="238834"/>
    <lineage>
        <taxon>Bacteria</taxon>
        <taxon>Bacillati</taxon>
        <taxon>Bacillota</taxon>
        <taxon>Clostridia</taxon>
        <taxon>Eubacteriales</taxon>
        <taxon>Clostridiaceae</taxon>
        <taxon>Clostridium</taxon>
    </lineage>
</organism>
<evidence type="ECO:0000313" key="9">
    <source>
        <dbReference type="EMBL" id="WAG59588.1"/>
    </source>
</evidence>
<dbReference type="EMBL" id="CP086239">
    <property type="protein sequence ID" value="WAG59588.1"/>
    <property type="molecule type" value="Genomic_DNA"/>
</dbReference>